<feature type="signal peptide" evidence="2">
    <location>
        <begin position="1"/>
        <end position="21"/>
    </location>
</feature>
<keyword evidence="4" id="KW-1185">Reference proteome</keyword>
<evidence type="ECO:0000256" key="2">
    <source>
        <dbReference type="SAM" id="SignalP"/>
    </source>
</evidence>
<name>R0JKX7_ANAPL</name>
<feature type="region of interest" description="Disordered" evidence="1">
    <location>
        <begin position="114"/>
        <end position="165"/>
    </location>
</feature>
<protein>
    <submittedName>
        <fullName evidence="3">Uncharacterized protein</fullName>
    </submittedName>
</protein>
<keyword evidence="2" id="KW-0732">Signal</keyword>
<feature type="chain" id="PRO_5004342752" evidence="2">
    <location>
        <begin position="22"/>
        <end position="391"/>
    </location>
</feature>
<reference evidence="4" key="1">
    <citation type="journal article" date="2013" name="Nat. Genet.">
        <title>The duck genome and transcriptome provide insight into an avian influenza virus reservoir species.</title>
        <authorList>
            <person name="Huang Y."/>
            <person name="Li Y."/>
            <person name="Burt D.W."/>
            <person name="Chen H."/>
            <person name="Zhang Y."/>
            <person name="Qian W."/>
            <person name="Kim H."/>
            <person name="Gan S."/>
            <person name="Zhao Y."/>
            <person name="Li J."/>
            <person name="Yi K."/>
            <person name="Feng H."/>
            <person name="Zhu P."/>
            <person name="Li B."/>
            <person name="Liu Q."/>
            <person name="Fairley S."/>
            <person name="Magor K.E."/>
            <person name="Du Z."/>
            <person name="Hu X."/>
            <person name="Goodman L."/>
            <person name="Tafer H."/>
            <person name="Vignal A."/>
            <person name="Lee T."/>
            <person name="Kim K.W."/>
            <person name="Sheng Z."/>
            <person name="An Y."/>
            <person name="Searle S."/>
            <person name="Herrero J."/>
            <person name="Groenen M.A."/>
            <person name="Crooijmans R.P."/>
            <person name="Faraut T."/>
            <person name="Cai Q."/>
            <person name="Webster R.G."/>
            <person name="Aldridge J.R."/>
            <person name="Warren W.C."/>
            <person name="Bartschat S."/>
            <person name="Kehr S."/>
            <person name="Marz M."/>
            <person name="Stadler P.F."/>
            <person name="Smith J."/>
            <person name="Kraus R.H."/>
            <person name="Zhao Y."/>
            <person name="Ren L."/>
            <person name="Fei J."/>
            <person name="Morisson M."/>
            <person name="Kaiser P."/>
            <person name="Griffin D.K."/>
            <person name="Rao M."/>
            <person name="Pitel F."/>
            <person name="Wang J."/>
            <person name="Li N."/>
        </authorList>
    </citation>
    <scope>NUCLEOTIDE SEQUENCE [LARGE SCALE GENOMIC DNA]</scope>
</reference>
<dbReference type="EMBL" id="KB743580">
    <property type="protein sequence ID" value="EOA97930.1"/>
    <property type="molecule type" value="Genomic_DNA"/>
</dbReference>
<proteinExistence type="predicted"/>
<evidence type="ECO:0000313" key="4">
    <source>
        <dbReference type="Proteomes" id="UP000296049"/>
    </source>
</evidence>
<evidence type="ECO:0000256" key="1">
    <source>
        <dbReference type="SAM" id="MobiDB-lite"/>
    </source>
</evidence>
<sequence length="391" mass="41516">MAWLEGSLLLLVAGRLPPALLDMSKRGHLKTLCKAPTPRSEGQQLLPWHRVFLCRDRICCAFAVAAPPFCAPCSGGTKGALCHGVWSCFGKQRSRSTRGVTPAPVGTLQGARHLRIPLIPLRPQNGTEEAQPTEETPQDKGAAAPPSPSPSLPIAQDKGAKTPVPSPCCPALAQPWLCGYSQPPRHSSTWIRVSDADTQQISASPAAQPRLRPWGCPSCELKNSHGQTSARHHPARAGERRAAGGMVLIKIQAHQMARKATDGMLGAAQIAPSAEEQPPQEQSVAPPAQQHLLHVPVLPPCHHQPQTPEMAVHASVPPAPVPKQSRNQKFPKPGGLFINKQISAQSKHTEPGSGAALLAKLTPAVAVLCGDTERDTGDITSCPARAAPEQR</sequence>
<dbReference type="Proteomes" id="UP000296049">
    <property type="component" value="Unassembled WGS sequence"/>
</dbReference>
<evidence type="ECO:0000313" key="3">
    <source>
        <dbReference type="EMBL" id="EOA97930.1"/>
    </source>
</evidence>
<organism evidence="3 4">
    <name type="scientific">Anas platyrhynchos</name>
    <name type="common">Mallard</name>
    <name type="synonym">Anas boschas</name>
    <dbReference type="NCBI Taxonomy" id="8839"/>
    <lineage>
        <taxon>Eukaryota</taxon>
        <taxon>Metazoa</taxon>
        <taxon>Chordata</taxon>
        <taxon>Craniata</taxon>
        <taxon>Vertebrata</taxon>
        <taxon>Euteleostomi</taxon>
        <taxon>Archelosauria</taxon>
        <taxon>Archosauria</taxon>
        <taxon>Dinosauria</taxon>
        <taxon>Saurischia</taxon>
        <taxon>Theropoda</taxon>
        <taxon>Coelurosauria</taxon>
        <taxon>Aves</taxon>
        <taxon>Neognathae</taxon>
        <taxon>Galloanserae</taxon>
        <taxon>Anseriformes</taxon>
        <taxon>Anatidae</taxon>
        <taxon>Anatinae</taxon>
        <taxon>Anas</taxon>
    </lineage>
</organism>
<accession>R0JKX7</accession>
<gene>
    <name evidence="3" type="ORF">Anapl_09870</name>
</gene>
<dbReference type="AlphaFoldDB" id="R0JKX7"/>